<dbReference type="Proteomes" id="UP000829504">
    <property type="component" value="Chromosome"/>
</dbReference>
<feature type="transmembrane region" description="Helical" evidence="19">
    <location>
        <begin position="56"/>
        <end position="72"/>
    </location>
</feature>
<evidence type="ECO:0000256" key="15">
    <source>
        <dbReference type="ARBA" id="ARBA00023136"/>
    </source>
</evidence>
<sequence length="264" mass="29458">MLKQRIITALWMLPLMLGMLFYAPQWLWAAFCGLISLVTLWEYARMSGLEKLKTNHYLAATLVFGVIAYAGGWTLPDIVWYAVLAFWLVVMPLWLKFKWKLNGGWQAYTVGWLLVMPFWFALMSLRPHPDYALSLLAVMGLVWVADVCAYFSGKAFGKHKIAPTVSPSKSWEGAIGGAICVAVYMTVVWWAGWLTFDAGWFNTVLIGLVLTVVSVCGDLLESWLKRAAGIKDSSNLLPGHGGVFDRVDSLIAVISVYAAFESLF</sequence>
<evidence type="ECO:0000256" key="2">
    <source>
        <dbReference type="ARBA" id="ARBA00004651"/>
    </source>
</evidence>
<protein>
    <recommendedName>
        <fullName evidence="7 18">Phosphatidate cytidylyltransferase</fullName>
        <ecNumber evidence="6 18">2.7.7.41</ecNumber>
    </recommendedName>
</protein>
<evidence type="ECO:0000256" key="3">
    <source>
        <dbReference type="ARBA" id="ARBA00005119"/>
    </source>
</evidence>
<keyword evidence="15 19" id="KW-0472">Membrane</keyword>
<keyword evidence="13 19" id="KW-1133">Transmembrane helix</keyword>
<evidence type="ECO:0000256" key="8">
    <source>
        <dbReference type="ARBA" id="ARBA00022475"/>
    </source>
</evidence>
<evidence type="ECO:0000256" key="7">
    <source>
        <dbReference type="ARBA" id="ARBA00019373"/>
    </source>
</evidence>
<dbReference type="EC" id="2.7.7.41" evidence="6 18"/>
<dbReference type="GO" id="GO:0016024">
    <property type="term" value="P:CDP-diacylglycerol biosynthetic process"/>
    <property type="evidence" value="ECO:0007669"/>
    <property type="project" value="UniProtKB-UniPathway"/>
</dbReference>
<comment type="subcellular location">
    <subcellularLocation>
        <location evidence="2">Cell membrane</location>
        <topology evidence="2">Multi-pass membrane protein</topology>
    </subcellularLocation>
</comment>
<feature type="transmembrane region" description="Helical" evidence="19">
    <location>
        <begin position="28"/>
        <end position="44"/>
    </location>
</feature>
<evidence type="ECO:0000256" key="11">
    <source>
        <dbReference type="ARBA" id="ARBA00022692"/>
    </source>
</evidence>
<dbReference type="PROSITE" id="PS01315">
    <property type="entry name" value="CDS"/>
    <property type="match status" value="1"/>
</dbReference>
<evidence type="ECO:0000256" key="9">
    <source>
        <dbReference type="ARBA" id="ARBA00022516"/>
    </source>
</evidence>
<keyword evidence="17" id="KW-1208">Phospholipid metabolism</keyword>
<comment type="pathway">
    <text evidence="4">Lipid metabolism.</text>
</comment>
<accession>A0A0C1HG89</accession>
<dbReference type="Pfam" id="PF01148">
    <property type="entry name" value="CTP_transf_1"/>
    <property type="match status" value="1"/>
</dbReference>
<keyword evidence="12 18" id="KW-0548">Nucleotidyltransferase</keyword>
<keyword evidence="9" id="KW-0444">Lipid biosynthesis</keyword>
<evidence type="ECO:0000256" key="1">
    <source>
        <dbReference type="ARBA" id="ARBA00001698"/>
    </source>
</evidence>
<evidence type="ECO:0000256" key="5">
    <source>
        <dbReference type="ARBA" id="ARBA00010185"/>
    </source>
</evidence>
<comment type="catalytic activity">
    <reaction evidence="1 18">
        <text>a 1,2-diacyl-sn-glycero-3-phosphate + CTP + H(+) = a CDP-1,2-diacyl-sn-glycerol + diphosphate</text>
        <dbReference type="Rhea" id="RHEA:16229"/>
        <dbReference type="ChEBI" id="CHEBI:15378"/>
        <dbReference type="ChEBI" id="CHEBI:33019"/>
        <dbReference type="ChEBI" id="CHEBI:37563"/>
        <dbReference type="ChEBI" id="CHEBI:58332"/>
        <dbReference type="ChEBI" id="CHEBI:58608"/>
        <dbReference type="EC" id="2.7.7.41"/>
    </reaction>
</comment>
<dbReference type="InterPro" id="IPR000374">
    <property type="entry name" value="PC_trans"/>
</dbReference>
<dbReference type="RefSeq" id="WP_039404517.1">
    <property type="nucleotide sequence ID" value="NZ_CP094242.1"/>
</dbReference>
<feature type="transmembrane region" description="Helical" evidence="19">
    <location>
        <begin position="199"/>
        <end position="220"/>
    </location>
</feature>
<evidence type="ECO:0000256" key="16">
    <source>
        <dbReference type="ARBA" id="ARBA00023209"/>
    </source>
</evidence>
<proteinExistence type="inferred from homology"/>
<keyword evidence="14" id="KW-0443">Lipid metabolism</keyword>
<dbReference type="Proteomes" id="UP000031390">
    <property type="component" value="Unassembled WGS sequence"/>
</dbReference>
<evidence type="ECO:0000313" key="21">
    <source>
        <dbReference type="EMBL" id="UNV87166.1"/>
    </source>
</evidence>
<evidence type="ECO:0000256" key="6">
    <source>
        <dbReference type="ARBA" id="ARBA00012487"/>
    </source>
</evidence>
<evidence type="ECO:0000313" key="23">
    <source>
        <dbReference type="Proteomes" id="UP000829504"/>
    </source>
</evidence>
<gene>
    <name evidence="20" type="ORF">MCC93_01180</name>
    <name evidence="21" type="ORF">MON37_11045</name>
</gene>
<evidence type="ECO:0000256" key="12">
    <source>
        <dbReference type="ARBA" id="ARBA00022695"/>
    </source>
</evidence>
<evidence type="ECO:0000256" key="14">
    <source>
        <dbReference type="ARBA" id="ARBA00023098"/>
    </source>
</evidence>
<dbReference type="EMBL" id="JUFZ01000003">
    <property type="protein sequence ID" value="KIC13244.1"/>
    <property type="molecule type" value="Genomic_DNA"/>
</dbReference>
<dbReference type="UniPathway" id="UPA00557">
    <property type="reaction ID" value="UER00614"/>
</dbReference>
<feature type="transmembrane region" description="Helical" evidence="19">
    <location>
        <begin position="107"/>
        <end position="125"/>
    </location>
</feature>
<feature type="transmembrane region" description="Helical" evidence="19">
    <location>
        <begin position="173"/>
        <end position="193"/>
    </location>
</feature>
<evidence type="ECO:0000256" key="13">
    <source>
        <dbReference type="ARBA" id="ARBA00022989"/>
    </source>
</evidence>
<evidence type="ECO:0000256" key="17">
    <source>
        <dbReference type="ARBA" id="ARBA00023264"/>
    </source>
</evidence>
<evidence type="ECO:0000313" key="22">
    <source>
        <dbReference type="Proteomes" id="UP000031390"/>
    </source>
</evidence>
<name>A0A0C1HG89_9NEIS</name>
<dbReference type="AlphaFoldDB" id="A0A0C1HG89"/>
<feature type="transmembrane region" description="Helical" evidence="19">
    <location>
        <begin position="131"/>
        <end position="152"/>
    </location>
</feature>
<evidence type="ECO:0000256" key="18">
    <source>
        <dbReference type="RuleBase" id="RU003938"/>
    </source>
</evidence>
<dbReference type="PANTHER" id="PTHR46382:SF1">
    <property type="entry name" value="PHOSPHATIDATE CYTIDYLYLTRANSFERASE"/>
    <property type="match status" value="1"/>
</dbReference>
<reference evidence="20 22" key="1">
    <citation type="submission" date="2014-12" db="EMBL/GenBank/DDBJ databases">
        <title>Genome sequence of Morococcus cerebrosus.</title>
        <authorList>
            <person name="Shin S.-K."/>
            <person name="Yi H."/>
        </authorList>
    </citation>
    <scope>NUCLEOTIDE SEQUENCE [LARGE SCALE GENOMIC DNA]</scope>
    <source>
        <strain evidence="20 22">CIP 81.93</strain>
    </source>
</reference>
<keyword evidence="10 18" id="KW-0808">Transferase</keyword>
<reference evidence="21 23" key="2">
    <citation type="submission" date="2022-03" db="EMBL/GenBank/DDBJ databases">
        <title>Genome sequencing of Morococcus cerebrosus.</title>
        <authorList>
            <person name="Baek M.-G."/>
            <person name="Yi H."/>
        </authorList>
    </citation>
    <scope>NUCLEOTIDE SEQUENCE [LARGE SCALE GENOMIC DNA]</scope>
    <source>
        <strain evidence="21 23">CIP 81.93</strain>
    </source>
</reference>
<organism evidence="20 22">
    <name type="scientific">Morococcus cerebrosus</name>
    <dbReference type="NCBI Taxonomy" id="1056807"/>
    <lineage>
        <taxon>Bacteria</taxon>
        <taxon>Pseudomonadati</taxon>
        <taxon>Pseudomonadota</taxon>
        <taxon>Betaproteobacteria</taxon>
        <taxon>Neisseriales</taxon>
        <taxon>Neisseriaceae</taxon>
        <taxon>Morococcus</taxon>
    </lineage>
</organism>
<keyword evidence="11 18" id="KW-0812">Transmembrane</keyword>
<dbReference type="PANTHER" id="PTHR46382">
    <property type="entry name" value="PHOSPHATIDATE CYTIDYLYLTRANSFERASE"/>
    <property type="match status" value="1"/>
</dbReference>
<dbReference type="EMBL" id="CP094242">
    <property type="protein sequence ID" value="UNV87166.1"/>
    <property type="molecule type" value="Genomic_DNA"/>
</dbReference>
<feature type="transmembrane region" description="Helical" evidence="19">
    <location>
        <begin position="78"/>
        <end position="95"/>
    </location>
</feature>
<keyword evidence="23" id="KW-1185">Reference proteome</keyword>
<dbReference type="PATRIC" id="fig|1056807.3.peg.113"/>
<keyword evidence="16" id="KW-0594">Phospholipid biosynthesis</keyword>
<dbReference type="GO" id="GO:0005886">
    <property type="term" value="C:plasma membrane"/>
    <property type="evidence" value="ECO:0007669"/>
    <property type="project" value="UniProtKB-SubCell"/>
</dbReference>
<comment type="similarity">
    <text evidence="5 18">Belongs to the CDS family.</text>
</comment>
<comment type="pathway">
    <text evidence="3 18">Phospholipid metabolism; CDP-diacylglycerol biosynthesis; CDP-diacylglycerol from sn-glycerol 3-phosphate: step 3/3.</text>
</comment>
<evidence type="ECO:0000256" key="10">
    <source>
        <dbReference type="ARBA" id="ARBA00022679"/>
    </source>
</evidence>
<evidence type="ECO:0000256" key="4">
    <source>
        <dbReference type="ARBA" id="ARBA00005189"/>
    </source>
</evidence>
<dbReference type="GO" id="GO:0004605">
    <property type="term" value="F:phosphatidate cytidylyltransferase activity"/>
    <property type="evidence" value="ECO:0007669"/>
    <property type="project" value="UniProtKB-EC"/>
</dbReference>
<evidence type="ECO:0000256" key="19">
    <source>
        <dbReference type="SAM" id="Phobius"/>
    </source>
</evidence>
<evidence type="ECO:0000313" key="20">
    <source>
        <dbReference type="EMBL" id="KIC13244.1"/>
    </source>
</evidence>
<keyword evidence="8" id="KW-1003">Cell membrane</keyword>